<gene>
    <name evidence="1" type="ORF">CPT_Shaeky_037</name>
</gene>
<protein>
    <submittedName>
        <fullName evidence="1">Uncharacterized protein</fullName>
    </submittedName>
</protein>
<dbReference type="Proteomes" id="UP000663581">
    <property type="component" value="Segment"/>
</dbReference>
<sequence length="56" mass="5898">MQTIVTPDNGSITVRRALTGIDLEVKNPEGETIATVVVSETDAWELLASLGAELTA</sequence>
<dbReference type="EMBL" id="MT701595">
    <property type="protein sequence ID" value="QPB09724.1"/>
    <property type="molecule type" value="Genomic_DNA"/>
</dbReference>
<name>A0A873WVP7_9CAUD</name>
<reference evidence="1" key="1">
    <citation type="submission" date="2020-07" db="EMBL/GenBank/DDBJ databases">
        <title>Complete genome sequence of Streptomyces phage Shaeky.</title>
        <authorList>
            <person name="Shodrock S.L."/>
            <person name="Higbee T."/>
            <person name="Clark J.D."/>
            <person name="Hernandez I."/>
            <person name="Liu M."/>
            <person name="Burrowes B."/>
        </authorList>
    </citation>
    <scope>NUCLEOTIDE SEQUENCE</scope>
</reference>
<proteinExistence type="predicted"/>
<accession>A0A873WVP7</accession>
<evidence type="ECO:0000313" key="2">
    <source>
        <dbReference type="Proteomes" id="UP000663581"/>
    </source>
</evidence>
<keyword evidence="2" id="KW-1185">Reference proteome</keyword>
<organism evidence="1 2">
    <name type="scientific">Streptomyces phage Shaeky</name>
    <dbReference type="NCBI Taxonomy" id="2767586"/>
    <lineage>
        <taxon>Viruses</taxon>
        <taxon>Duplodnaviria</taxon>
        <taxon>Heunggongvirae</taxon>
        <taxon>Uroviricota</taxon>
        <taxon>Caudoviricetes</taxon>
        <taxon>Colingsworthviridae</taxon>
        <taxon>Shaekyvirus</taxon>
        <taxon>Shaekyvirus shaeky</taxon>
    </lineage>
</organism>
<evidence type="ECO:0000313" key="1">
    <source>
        <dbReference type="EMBL" id="QPB09724.1"/>
    </source>
</evidence>